<evidence type="ECO:0000256" key="1">
    <source>
        <dbReference type="SAM" id="Phobius"/>
    </source>
</evidence>
<accession>A0AAE3G3L4</accession>
<keyword evidence="3" id="KW-1185">Reference proteome</keyword>
<feature type="transmembrane region" description="Helical" evidence="1">
    <location>
        <begin position="12"/>
        <end position="36"/>
    </location>
</feature>
<protein>
    <recommendedName>
        <fullName evidence="4">DUF2232 domain-containing protein</fullName>
    </recommendedName>
</protein>
<proteinExistence type="predicted"/>
<feature type="transmembrane region" description="Helical" evidence="1">
    <location>
        <begin position="97"/>
        <end position="118"/>
    </location>
</feature>
<organism evidence="2 3">
    <name type="scientific">Natronocella acetinitrilica</name>
    <dbReference type="NCBI Taxonomy" id="414046"/>
    <lineage>
        <taxon>Bacteria</taxon>
        <taxon>Pseudomonadati</taxon>
        <taxon>Pseudomonadota</taxon>
        <taxon>Gammaproteobacteria</taxon>
        <taxon>Chromatiales</taxon>
        <taxon>Ectothiorhodospiraceae</taxon>
        <taxon>Natronocella</taxon>
    </lineage>
</organism>
<gene>
    <name evidence="2" type="ORF">J2T57_002162</name>
</gene>
<keyword evidence="1" id="KW-0472">Membrane</keyword>
<feature type="transmembrane region" description="Helical" evidence="1">
    <location>
        <begin position="250"/>
        <end position="269"/>
    </location>
</feature>
<feature type="transmembrane region" description="Helical" evidence="1">
    <location>
        <begin position="191"/>
        <end position="212"/>
    </location>
</feature>
<reference evidence="2" key="1">
    <citation type="submission" date="2022-03" db="EMBL/GenBank/DDBJ databases">
        <title>Genomic Encyclopedia of Type Strains, Phase III (KMG-III): the genomes of soil and plant-associated and newly described type strains.</title>
        <authorList>
            <person name="Whitman W."/>
        </authorList>
    </citation>
    <scope>NUCLEOTIDE SEQUENCE</scope>
    <source>
        <strain evidence="2">ANL 6-2</strain>
    </source>
</reference>
<dbReference type="Proteomes" id="UP001205843">
    <property type="component" value="Unassembled WGS sequence"/>
</dbReference>
<comment type="caution">
    <text evidence="2">The sequence shown here is derived from an EMBL/GenBank/DDBJ whole genome shotgun (WGS) entry which is preliminary data.</text>
</comment>
<sequence>MRGLAQFIMKGRLYGILFVVAASLIPLFMWFGNAALALWTLRRGPADGALIAAGALVGYLLVELVATGQVAGALLMVLVLWMPVLGAAMVLRGTISLPLTVLCVSGFSVMVMALFHLIAGGDGAIWASALGIDVSELSEAQREELSAIGRYVPLGVGLSVWINTIFGLFLGRYWQAVLYNPGGFREEFYRFSLGNTVAIGVAVTLLGGMLFGSWALAQFGILLGAAYVLQAFAVVHAFSRARGWGWAVPAAGYVTLPLSWPAFMIIGLLDSWQNFRKRLPAPEEKSSD</sequence>
<evidence type="ECO:0000313" key="3">
    <source>
        <dbReference type="Proteomes" id="UP001205843"/>
    </source>
</evidence>
<feature type="transmembrane region" description="Helical" evidence="1">
    <location>
        <begin position="151"/>
        <end position="171"/>
    </location>
</feature>
<evidence type="ECO:0000313" key="2">
    <source>
        <dbReference type="EMBL" id="MCP1675024.1"/>
    </source>
</evidence>
<feature type="transmembrane region" description="Helical" evidence="1">
    <location>
        <begin position="219"/>
        <end position="238"/>
    </location>
</feature>
<keyword evidence="1" id="KW-0812">Transmembrane</keyword>
<keyword evidence="1" id="KW-1133">Transmembrane helix</keyword>
<dbReference type="EMBL" id="JALJXV010000004">
    <property type="protein sequence ID" value="MCP1675024.1"/>
    <property type="molecule type" value="Genomic_DNA"/>
</dbReference>
<dbReference type="AlphaFoldDB" id="A0AAE3G3L4"/>
<name>A0AAE3G3L4_9GAMM</name>
<feature type="transmembrane region" description="Helical" evidence="1">
    <location>
        <begin position="73"/>
        <end position="91"/>
    </location>
</feature>
<evidence type="ECO:0008006" key="4">
    <source>
        <dbReference type="Google" id="ProtNLM"/>
    </source>
</evidence>